<evidence type="ECO:0000259" key="16">
    <source>
        <dbReference type="SMART" id="SM00904"/>
    </source>
</evidence>
<keyword evidence="12" id="KW-0511">Multifunctional enzyme</keyword>
<comment type="pathway">
    <text evidence="3 15">Cofactor biosynthesis; FMN biosynthesis; FMN from riboflavin (ATP route): step 1/1.</text>
</comment>
<dbReference type="PANTHER" id="PTHR22749">
    <property type="entry name" value="RIBOFLAVIN KINASE/FMN ADENYLYLTRANSFERASE"/>
    <property type="match status" value="1"/>
</dbReference>
<evidence type="ECO:0000256" key="5">
    <source>
        <dbReference type="ARBA" id="ARBA00022643"/>
    </source>
</evidence>
<keyword evidence="18" id="KW-1185">Reference proteome</keyword>
<comment type="similarity">
    <text evidence="15">Belongs to the ribF family.</text>
</comment>
<dbReference type="SUPFAM" id="SSF82114">
    <property type="entry name" value="Riboflavin kinase-like"/>
    <property type="match status" value="1"/>
</dbReference>
<evidence type="ECO:0000256" key="14">
    <source>
        <dbReference type="ARBA" id="ARBA00049494"/>
    </source>
</evidence>
<comment type="pathway">
    <text evidence="2 15">Cofactor biosynthesis; FAD biosynthesis; FAD from FMN: step 1/1.</text>
</comment>
<dbReference type="InterPro" id="IPR015865">
    <property type="entry name" value="Riboflavin_kinase_bac/euk"/>
</dbReference>
<comment type="catalytic activity">
    <reaction evidence="13 15">
        <text>riboflavin + ATP = FMN + ADP + H(+)</text>
        <dbReference type="Rhea" id="RHEA:14357"/>
        <dbReference type="ChEBI" id="CHEBI:15378"/>
        <dbReference type="ChEBI" id="CHEBI:30616"/>
        <dbReference type="ChEBI" id="CHEBI:57986"/>
        <dbReference type="ChEBI" id="CHEBI:58210"/>
        <dbReference type="ChEBI" id="CHEBI:456216"/>
        <dbReference type="EC" id="2.7.1.26"/>
    </reaction>
</comment>
<dbReference type="Pfam" id="PF06574">
    <property type="entry name" value="FAD_syn"/>
    <property type="match status" value="1"/>
</dbReference>
<evidence type="ECO:0000256" key="10">
    <source>
        <dbReference type="ARBA" id="ARBA00022827"/>
    </source>
</evidence>
<keyword evidence="11 15" id="KW-0067">ATP-binding</keyword>
<name>A0ABP8M0N7_9BACT</name>
<evidence type="ECO:0000256" key="8">
    <source>
        <dbReference type="ARBA" id="ARBA00022741"/>
    </source>
</evidence>
<evidence type="ECO:0000256" key="3">
    <source>
        <dbReference type="ARBA" id="ARBA00005201"/>
    </source>
</evidence>
<dbReference type="Gene3D" id="3.40.50.620">
    <property type="entry name" value="HUPs"/>
    <property type="match status" value="1"/>
</dbReference>
<comment type="caution">
    <text evidence="17">The sequence shown here is derived from an EMBL/GenBank/DDBJ whole genome shotgun (WGS) entry which is preliminary data.</text>
</comment>
<dbReference type="Proteomes" id="UP001501508">
    <property type="component" value="Unassembled WGS sequence"/>
</dbReference>
<evidence type="ECO:0000256" key="13">
    <source>
        <dbReference type="ARBA" id="ARBA00047880"/>
    </source>
</evidence>
<dbReference type="Gene3D" id="2.40.30.30">
    <property type="entry name" value="Riboflavin kinase-like"/>
    <property type="match status" value="1"/>
</dbReference>
<dbReference type="NCBIfam" id="TIGR00083">
    <property type="entry name" value="ribF"/>
    <property type="match status" value="1"/>
</dbReference>
<reference evidence="18" key="1">
    <citation type="journal article" date="2019" name="Int. J. Syst. Evol. Microbiol.">
        <title>The Global Catalogue of Microorganisms (GCM) 10K type strain sequencing project: providing services to taxonomists for standard genome sequencing and annotation.</title>
        <authorList>
            <consortium name="The Broad Institute Genomics Platform"/>
            <consortium name="The Broad Institute Genome Sequencing Center for Infectious Disease"/>
            <person name="Wu L."/>
            <person name="Ma J."/>
        </authorList>
    </citation>
    <scope>NUCLEOTIDE SEQUENCE [LARGE SCALE GENOMIC DNA]</scope>
    <source>
        <strain evidence="18">JCM 31920</strain>
    </source>
</reference>
<dbReference type="PIRSF" id="PIRSF004491">
    <property type="entry name" value="FAD_Synth"/>
    <property type="match status" value="1"/>
</dbReference>
<keyword evidence="4 15" id="KW-0285">Flavoprotein</keyword>
<dbReference type="InterPro" id="IPR023468">
    <property type="entry name" value="Riboflavin_kinase"/>
</dbReference>
<evidence type="ECO:0000256" key="15">
    <source>
        <dbReference type="PIRNR" id="PIRNR004491"/>
    </source>
</evidence>
<keyword evidence="8 15" id="KW-0547">Nucleotide-binding</keyword>
<evidence type="ECO:0000256" key="9">
    <source>
        <dbReference type="ARBA" id="ARBA00022777"/>
    </source>
</evidence>
<evidence type="ECO:0000256" key="6">
    <source>
        <dbReference type="ARBA" id="ARBA00022679"/>
    </source>
</evidence>
<evidence type="ECO:0000256" key="4">
    <source>
        <dbReference type="ARBA" id="ARBA00022630"/>
    </source>
</evidence>
<keyword evidence="7 15" id="KW-0548">Nucleotidyltransferase</keyword>
<protein>
    <recommendedName>
        <fullName evidence="15">Riboflavin biosynthesis protein</fullName>
    </recommendedName>
    <domain>
        <recommendedName>
            <fullName evidence="15">Riboflavin kinase</fullName>
            <ecNumber evidence="15">2.7.1.26</ecNumber>
        </recommendedName>
        <alternativeName>
            <fullName evidence="15">Flavokinase</fullName>
        </alternativeName>
    </domain>
    <domain>
        <recommendedName>
            <fullName evidence="15">FMN adenylyltransferase</fullName>
            <ecNumber evidence="15">2.7.7.2</ecNumber>
        </recommendedName>
        <alternativeName>
            <fullName evidence="15">FAD pyrophosphorylase</fullName>
        </alternativeName>
        <alternativeName>
            <fullName evidence="15">FAD synthase</fullName>
        </alternativeName>
    </domain>
</protein>
<dbReference type="InterPro" id="IPR002606">
    <property type="entry name" value="Riboflavin_kinase_bac"/>
</dbReference>
<gene>
    <name evidence="17" type="ORF">GCM10023091_22830</name>
</gene>
<dbReference type="Pfam" id="PF01687">
    <property type="entry name" value="Flavokinase"/>
    <property type="match status" value="1"/>
</dbReference>
<organism evidence="17 18">
    <name type="scientific">Ravibacter arvi</name>
    <dbReference type="NCBI Taxonomy" id="2051041"/>
    <lineage>
        <taxon>Bacteria</taxon>
        <taxon>Pseudomonadati</taxon>
        <taxon>Bacteroidota</taxon>
        <taxon>Cytophagia</taxon>
        <taxon>Cytophagales</taxon>
        <taxon>Spirosomataceae</taxon>
        <taxon>Ravibacter</taxon>
    </lineage>
</organism>
<dbReference type="SMART" id="SM00904">
    <property type="entry name" value="Flavokinase"/>
    <property type="match status" value="1"/>
</dbReference>
<dbReference type="GO" id="GO:0016301">
    <property type="term" value="F:kinase activity"/>
    <property type="evidence" value="ECO:0007669"/>
    <property type="project" value="UniProtKB-KW"/>
</dbReference>
<dbReference type="RefSeq" id="WP_345029062.1">
    <property type="nucleotide sequence ID" value="NZ_BAABEY010000023.1"/>
</dbReference>
<proteinExistence type="inferred from homology"/>
<evidence type="ECO:0000313" key="17">
    <source>
        <dbReference type="EMBL" id="GAA4439913.1"/>
    </source>
</evidence>
<keyword evidence="10 15" id="KW-0274">FAD</keyword>
<sequence length="309" mass="34647">MKVYHRIEDFTPLGNAVVTSGMFDGVHLGHRKIIARLLEVSRSSGGESVVITFWPHPRTVVSDDCSDLKLLSTLEEKTALFELLGVQHLLVLPFTRAFSELSSDEFIRSILVKGIGTKKLVIGYDHRFGKNREGSFAFLKEHCGEYGFEVEEIASEDIDNLAVSSSRIRKALFSGDVEEANHLLGYDYALSGTVVKGDQIGRTLGYPTANLLVEAAYKLVPLDGVYAIRAEYNHTVYQGMLSIGLRPTVDGKHRTIEANLFDFNKEIYGEPLTIRFCKYLRPEEKFDSLDALTQAIRKDKEDTLRFFAG</sequence>
<evidence type="ECO:0000256" key="11">
    <source>
        <dbReference type="ARBA" id="ARBA00022840"/>
    </source>
</evidence>
<dbReference type="EC" id="2.7.7.2" evidence="15"/>
<dbReference type="PANTHER" id="PTHR22749:SF6">
    <property type="entry name" value="RIBOFLAVIN KINASE"/>
    <property type="match status" value="1"/>
</dbReference>
<feature type="domain" description="Riboflavin kinase" evidence="16">
    <location>
        <begin position="183"/>
        <end position="308"/>
    </location>
</feature>
<dbReference type="NCBIfam" id="NF004162">
    <property type="entry name" value="PRK05627.1-5"/>
    <property type="match status" value="1"/>
</dbReference>
<evidence type="ECO:0000256" key="12">
    <source>
        <dbReference type="ARBA" id="ARBA00023268"/>
    </source>
</evidence>
<dbReference type="EC" id="2.7.1.26" evidence="15"/>
<dbReference type="SUPFAM" id="SSF52374">
    <property type="entry name" value="Nucleotidylyl transferase"/>
    <property type="match status" value="1"/>
</dbReference>
<keyword evidence="9 15" id="KW-0418">Kinase</keyword>
<comment type="function">
    <text evidence="1">Catalyzes the phosphorylation of riboflavin to FMN followed by the adenylation of FMN to FAD.</text>
</comment>
<dbReference type="InterPro" id="IPR023465">
    <property type="entry name" value="Riboflavin_kinase_dom_sf"/>
</dbReference>
<dbReference type="EMBL" id="BAABEY010000023">
    <property type="protein sequence ID" value="GAA4439913.1"/>
    <property type="molecule type" value="Genomic_DNA"/>
</dbReference>
<keyword evidence="6 15" id="KW-0808">Transferase</keyword>
<keyword evidence="5 15" id="KW-0288">FMN</keyword>
<accession>A0ABP8M0N7</accession>
<comment type="catalytic activity">
    <reaction evidence="14 15">
        <text>FMN + ATP + H(+) = FAD + diphosphate</text>
        <dbReference type="Rhea" id="RHEA:17237"/>
        <dbReference type="ChEBI" id="CHEBI:15378"/>
        <dbReference type="ChEBI" id="CHEBI:30616"/>
        <dbReference type="ChEBI" id="CHEBI:33019"/>
        <dbReference type="ChEBI" id="CHEBI:57692"/>
        <dbReference type="ChEBI" id="CHEBI:58210"/>
        <dbReference type="EC" id="2.7.7.2"/>
    </reaction>
</comment>
<evidence type="ECO:0000256" key="7">
    <source>
        <dbReference type="ARBA" id="ARBA00022695"/>
    </source>
</evidence>
<evidence type="ECO:0000256" key="1">
    <source>
        <dbReference type="ARBA" id="ARBA00002121"/>
    </source>
</evidence>
<dbReference type="CDD" id="cd02064">
    <property type="entry name" value="FAD_synthetase_N"/>
    <property type="match status" value="1"/>
</dbReference>
<evidence type="ECO:0000313" key="18">
    <source>
        <dbReference type="Proteomes" id="UP001501508"/>
    </source>
</evidence>
<dbReference type="InterPro" id="IPR014729">
    <property type="entry name" value="Rossmann-like_a/b/a_fold"/>
</dbReference>
<dbReference type="InterPro" id="IPR015864">
    <property type="entry name" value="FAD_synthase"/>
</dbReference>
<dbReference type="NCBIfam" id="NF004160">
    <property type="entry name" value="PRK05627.1-3"/>
    <property type="match status" value="1"/>
</dbReference>
<evidence type="ECO:0000256" key="2">
    <source>
        <dbReference type="ARBA" id="ARBA00004726"/>
    </source>
</evidence>